<proteinExistence type="predicted"/>
<dbReference type="GO" id="GO:0005634">
    <property type="term" value="C:nucleus"/>
    <property type="evidence" value="ECO:0007669"/>
    <property type="project" value="UniProtKB-SubCell"/>
</dbReference>
<dbReference type="Pfam" id="PF00046">
    <property type="entry name" value="Homeodomain"/>
    <property type="match status" value="1"/>
</dbReference>
<evidence type="ECO:0000256" key="7">
    <source>
        <dbReference type="SAM" id="MobiDB-lite"/>
    </source>
</evidence>
<evidence type="ECO:0000256" key="2">
    <source>
        <dbReference type="ARBA" id="ARBA00023125"/>
    </source>
</evidence>
<evidence type="ECO:0000256" key="3">
    <source>
        <dbReference type="ARBA" id="ARBA00023155"/>
    </source>
</evidence>
<dbReference type="Gene3D" id="1.10.10.60">
    <property type="entry name" value="Homeodomain-like"/>
    <property type="match status" value="1"/>
</dbReference>
<dbReference type="PROSITE" id="PS00027">
    <property type="entry name" value="HOMEOBOX_1"/>
    <property type="match status" value="1"/>
</dbReference>
<evidence type="ECO:0000256" key="6">
    <source>
        <dbReference type="RuleBase" id="RU000682"/>
    </source>
</evidence>
<dbReference type="SUPFAM" id="SSF46689">
    <property type="entry name" value="Homeodomain-like"/>
    <property type="match status" value="1"/>
</dbReference>
<comment type="subcellular location">
    <subcellularLocation>
        <location evidence="1 5 6">Nucleus</location>
    </subcellularLocation>
</comment>
<dbReference type="GO" id="GO:0000978">
    <property type="term" value="F:RNA polymerase II cis-regulatory region sequence-specific DNA binding"/>
    <property type="evidence" value="ECO:0007669"/>
    <property type="project" value="TreeGrafter"/>
</dbReference>
<evidence type="ECO:0000256" key="5">
    <source>
        <dbReference type="PROSITE-ProRule" id="PRU00108"/>
    </source>
</evidence>
<organism evidence="9 10">
    <name type="scientific">Prolemur simus</name>
    <name type="common">Greater bamboo lemur</name>
    <name type="synonym">Hapalemur simus</name>
    <dbReference type="NCBI Taxonomy" id="1328070"/>
    <lineage>
        <taxon>Eukaryota</taxon>
        <taxon>Metazoa</taxon>
        <taxon>Chordata</taxon>
        <taxon>Craniata</taxon>
        <taxon>Vertebrata</taxon>
        <taxon>Euteleostomi</taxon>
        <taxon>Mammalia</taxon>
        <taxon>Eutheria</taxon>
        <taxon>Euarchontoglires</taxon>
        <taxon>Primates</taxon>
        <taxon>Strepsirrhini</taxon>
        <taxon>Lemuriformes</taxon>
        <taxon>Lemuridae</taxon>
        <taxon>Prolemur</taxon>
    </lineage>
</organism>
<keyword evidence="2 5" id="KW-0238">DNA-binding</keyword>
<dbReference type="GO" id="GO:0000981">
    <property type="term" value="F:DNA-binding transcription factor activity, RNA polymerase II-specific"/>
    <property type="evidence" value="ECO:0007669"/>
    <property type="project" value="InterPro"/>
</dbReference>
<dbReference type="Proteomes" id="UP000694414">
    <property type="component" value="Unplaced"/>
</dbReference>
<evidence type="ECO:0000256" key="4">
    <source>
        <dbReference type="ARBA" id="ARBA00023242"/>
    </source>
</evidence>
<reference evidence="9" key="2">
    <citation type="submission" date="2025-09" db="UniProtKB">
        <authorList>
            <consortium name="Ensembl"/>
        </authorList>
    </citation>
    <scope>IDENTIFICATION</scope>
</reference>
<dbReference type="AlphaFoldDB" id="A0A8C9AL27"/>
<evidence type="ECO:0000256" key="1">
    <source>
        <dbReference type="ARBA" id="ARBA00004123"/>
    </source>
</evidence>
<keyword evidence="4 5" id="KW-0539">Nucleus</keyword>
<dbReference type="CDD" id="cd00086">
    <property type="entry name" value="homeodomain"/>
    <property type="match status" value="1"/>
</dbReference>
<dbReference type="InterPro" id="IPR017970">
    <property type="entry name" value="Homeobox_CS"/>
</dbReference>
<feature type="compositionally biased region" description="Low complexity" evidence="7">
    <location>
        <begin position="70"/>
        <end position="81"/>
    </location>
</feature>
<dbReference type="SMART" id="SM00389">
    <property type="entry name" value="HOX"/>
    <property type="match status" value="1"/>
</dbReference>
<dbReference type="InterPro" id="IPR001356">
    <property type="entry name" value="HD"/>
</dbReference>
<evidence type="ECO:0000313" key="9">
    <source>
        <dbReference type="Ensembl" id="ENSPSMP00000034187.1"/>
    </source>
</evidence>
<dbReference type="GeneTree" id="ENSGT00640000091698"/>
<dbReference type="InterPro" id="IPR009057">
    <property type="entry name" value="Homeodomain-like_sf"/>
</dbReference>
<feature type="DNA-binding region" description="Homeobox" evidence="5">
    <location>
        <begin position="6"/>
        <end position="65"/>
    </location>
</feature>
<dbReference type="Ensembl" id="ENSPSMT00000039418.1">
    <property type="protein sequence ID" value="ENSPSMP00000034187.1"/>
    <property type="gene ID" value="ENSPSMG00000023575.1"/>
</dbReference>
<dbReference type="PANTHER" id="PTHR45793">
    <property type="entry name" value="HOMEOBOX PROTEIN"/>
    <property type="match status" value="1"/>
</dbReference>
<evidence type="ECO:0000259" key="8">
    <source>
        <dbReference type="PROSITE" id="PS50071"/>
    </source>
</evidence>
<accession>A0A8C9AL27</accession>
<keyword evidence="3 5" id="KW-0371">Homeobox</keyword>
<feature type="domain" description="Homeobox" evidence="8">
    <location>
        <begin position="4"/>
        <end position="64"/>
    </location>
</feature>
<protein>
    <submittedName>
        <fullName evidence="9">Divergent-paired related homeobox</fullName>
    </submittedName>
</protein>
<gene>
    <name evidence="9" type="primary">DPRX</name>
</gene>
<sequence length="182" mass="20881">MRQMHPHRKRTMFTEKQLKALNIFFSENPYPNPSVQKEMASKIDIHPTVLQVWFKNRRAKLKKAKCKNVQQKQAPQQPQIPEGGIKTSPSQRNMDIQPRSPNAAYPAALIYTGHQAPSYHLSLYPNIKVPTDVFLGHRIVHFGCCQDPNIYCLYPIVESSVGFPHFSPHVLGCSVLQSRERH</sequence>
<reference evidence="9" key="1">
    <citation type="submission" date="2025-08" db="UniProtKB">
        <authorList>
            <consortium name="Ensembl"/>
        </authorList>
    </citation>
    <scope>IDENTIFICATION</scope>
</reference>
<keyword evidence="10" id="KW-1185">Reference proteome</keyword>
<dbReference type="PANTHER" id="PTHR45793:SF15">
    <property type="entry name" value="DIVERGENT PAIRED-RELATED HOMEOBOX"/>
    <property type="match status" value="1"/>
</dbReference>
<evidence type="ECO:0000313" key="10">
    <source>
        <dbReference type="Proteomes" id="UP000694414"/>
    </source>
</evidence>
<dbReference type="PROSITE" id="PS50071">
    <property type="entry name" value="HOMEOBOX_2"/>
    <property type="match status" value="1"/>
</dbReference>
<feature type="region of interest" description="Disordered" evidence="7">
    <location>
        <begin position="66"/>
        <end position="95"/>
    </location>
</feature>
<name>A0A8C9AL27_PROSS</name>